<comment type="caution">
    <text evidence="3">The sequence shown here is derived from an EMBL/GenBank/DDBJ whole genome shotgun (WGS) entry which is preliminary data.</text>
</comment>
<gene>
    <name evidence="3" type="ORF">DCF25_15385</name>
</gene>
<evidence type="ECO:0000259" key="2">
    <source>
        <dbReference type="Pfam" id="PF13464"/>
    </source>
</evidence>
<dbReference type="Pfam" id="PF13464">
    <property type="entry name" value="RodZ_C"/>
    <property type="match status" value="1"/>
</dbReference>
<dbReference type="GO" id="GO:0003677">
    <property type="term" value="F:DNA binding"/>
    <property type="evidence" value="ECO:0007669"/>
    <property type="project" value="InterPro"/>
</dbReference>
<keyword evidence="1" id="KW-0472">Membrane</keyword>
<name>A0A2W4VPA1_9CYAN</name>
<dbReference type="Gene3D" id="1.10.260.40">
    <property type="entry name" value="lambda repressor-like DNA-binding domains"/>
    <property type="match status" value="1"/>
</dbReference>
<reference evidence="3 4" key="2">
    <citation type="submission" date="2018-06" db="EMBL/GenBank/DDBJ databases">
        <title>Metagenomic assembly of (sub)arctic Cyanobacteria and their associated microbiome from non-axenic cultures.</title>
        <authorList>
            <person name="Baurain D."/>
        </authorList>
    </citation>
    <scope>NUCLEOTIDE SEQUENCE [LARGE SCALE GENOMIC DNA]</scope>
    <source>
        <strain evidence="3">ULC129bin1</strain>
    </source>
</reference>
<sequence length="262" mass="28637">MKQNARTQESTAQQLQQEQLQSLGHKLKQARLEQKLSLEVIEKRTLIRQTLLLALEGGGLAELPEPIYVRALLRRYGNALGLDGESLASQFFTRPVVQPPRDSWKDSPAAQLRPLHLYGAYVLLIVGAVMALSGLVERDTPEFAEPIVDPVVMEQLMPKAAKRAAAPAAAEKPKPKAQARPVELNLALTGQSWVRVVADGVTEFEAILEQGETRSWAADQSITIRVGNAGGVMYSYNDSKAAPMGELGMPEEKTFGPKVSMN</sequence>
<dbReference type="InterPro" id="IPR010982">
    <property type="entry name" value="Lambda_DNA-bd_dom_sf"/>
</dbReference>
<organism evidence="3 4">
    <name type="scientific">Leptolyngbya foveolarum</name>
    <dbReference type="NCBI Taxonomy" id="47253"/>
    <lineage>
        <taxon>Bacteria</taxon>
        <taxon>Bacillati</taxon>
        <taxon>Cyanobacteriota</taxon>
        <taxon>Cyanophyceae</taxon>
        <taxon>Leptolyngbyales</taxon>
        <taxon>Leptolyngbyaceae</taxon>
        <taxon>Leptolyngbya group</taxon>
        <taxon>Leptolyngbya</taxon>
    </lineage>
</organism>
<dbReference type="Proteomes" id="UP000249354">
    <property type="component" value="Unassembled WGS sequence"/>
</dbReference>
<feature type="transmembrane region" description="Helical" evidence="1">
    <location>
        <begin position="115"/>
        <end position="136"/>
    </location>
</feature>
<evidence type="ECO:0000313" key="4">
    <source>
        <dbReference type="Proteomes" id="UP000249354"/>
    </source>
</evidence>
<proteinExistence type="predicted"/>
<dbReference type="AlphaFoldDB" id="A0A2W4VPA1"/>
<dbReference type="EMBL" id="QBMC01000114">
    <property type="protein sequence ID" value="PZO14071.1"/>
    <property type="molecule type" value="Genomic_DNA"/>
</dbReference>
<evidence type="ECO:0000313" key="3">
    <source>
        <dbReference type="EMBL" id="PZO14071.1"/>
    </source>
</evidence>
<keyword evidence="1" id="KW-1133">Transmembrane helix</keyword>
<dbReference type="InterPro" id="IPR025194">
    <property type="entry name" value="RodZ-like_C"/>
</dbReference>
<dbReference type="InterPro" id="IPR050400">
    <property type="entry name" value="Bact_Cytoskel_RodZ"/>
</dbReference>
<reference evidence="4" key="1">
    <citation type="submission" date="2018-04" db="EMBL/GenBank/DDBJ databases">
        <authorList>
            <person name="Cornet L."/>
        </authorList>
    </citation>
    <scope>NUCLEOTIDE SEQUENCE [LARGE SCALE GENOMIC DNA]</scope>
</reference>
<evidence type="ECO:0000256" key="1">
    <source>
        <dbReference type="SAM" id="Phobius"/>
    </source>
</evidence>
<dbReference type="Pfam" id="PF13413">
    <property type="entry name" value="HTH_25"/>
    <property type="match status" value="1"/>
</dbReference>
<dbReference type="PANTHER" id="PTHR34475:SF1">
    <property type="entry name" value="CYTOSKELETON PROTEIN RODZ"/>
    <property type="match status" value="1"/>
</dbReference>
<protein>
    <submittedName>
        <fullName evidence="3">DUF4115 domain-containing protein</fullName>
    </submittedName>
</protein>
<accession>A0A2W4VPA1</accession>
<feature type="domain" description="Cytoskeleton protein RodZ-like C-terminal" evidence="2">
    <location>
        <begin position="186"/>
        <end position="245"/>
    </location>
</feature>
<keyword evidence="1" id="KW-0812">Transmembrane</keyword>
<dbReference type="PANTHER" id="PTHR34475">
    <property type="match status" value="1"/>
</dbReference>